<comment type="cofactor">
    <cofactor evidence="18">
        <name>[4Fe-4S] cluster</name>
        <dbReference type="ChEBI" id="CHEBI:49883"/>
    </cofactor>
    <text evidence="18">Binds 1 [4Fe-4S] cluster.</text>
</comment>
<evidence type="ECO:0000256" key="19">
    <source>
        <dbReference type="SAM" id="MobiDB-lite"/>
    </source>
</evidence>
<keyword evidence="10 18" id="KW-0249">Electron transport</keyword>
<keyword evidence="7" id="KW-0999">Mitochondrion inner membrane</keyword>
<dbReference type="Gene3D" id="3.50.50.60">
    <property type="entry name" value="FAD/NAD(P)-binding domain"/>
    <property type="match status" value="1"/>
</dbReference>
<dbReference type="PANTHER" id="PTHR10617:SF107">
    <property type="entry name" value="ELECTRON TRANSFER FLAVOPROTEIN-UBIQUINONE OXIDOREDUCTASE, MITOCHONDRIAL"/>
    <property type="match status" value="1"/>
</dbReference>
<dbReference type="GO" id="GO:0051539">
    <property type="term" value="F:4 iron, 4 sulfur cluster binding"/>
    <property type="evidence" value="ECO:0007669"/>
    <property type="project" value="UniProtKB-UniRule"/>
</dbReference>
<dbReference type="EC" id="1.5.5.1" evidence="18"/>
<comment type="function">
    <text evidence="18">Accepts electrons from ETF and reduces ubiquinone.</text>
</comment>
<dbReference type="PANTHER" id="PTHR10617">
    <property type="entry name" value="ELECTRON TRANSFER FLAVOPROTEIN-UBIQUINONE OXIDOREDUCTASE"/>
    <property type="match status" value="1"/>
</dbReference>
<evidence type="ECO:0000256" key="13">
    <source>
        <dbReference type="ARBA" id="ARBA00023014"/>
    </source>
</evidence>
<dbReference type="Pfam" id="PF21162">
    <property type="entry name" value="ETFQO_UQ-bd"/>
    <property type="match status" value="1"/>
</dbReference>
<dbReference type="GO" id="GO:0004174">
    <property type="term" value="F:electron-transferring-flavoprotein dehydrogenase activity"/>
    <property type="evidence" value="ECO:0007669"/>
    <property type="project" value="UniProtKB-UniRule"/>
</dbReference>
<comment type="subcellular location">
    <subcellularLocation>
        <location evidence="2">Mitochondrion inner membrane</location>
    </subcellularLocation>
</comment>
<feature type="domain" description="ETF-QO/FixX C-terminal" evidence="21">
    <location>
        <begin position="455"/>
        <end position="554"/>
    </location>
</feature>
<keyword evidence="14 18" id="KW-0830">Ubiquinone</keyword>
<keyword evidence="5 18" id="KW-0285">Flavoprotein</keyword>
<dbReference type="InterPro" id="IPR036188">
    <property type="entry name" value="FAD/NAD-bd_sf"/>
</dbReference>
<keyword evidence="4 18" id="KW-0813">Transport</keyword>
<evidence type="ECO:0000256" key="14">
    <source>
        <dbReference type="ARBA" id="ARBA00023075"/>
    </source>
</evidence>
<evidence type="ECO:0000259" key="21">
    <source>
        <dbReference type="Pfam" id="PF05187"/>
    </source>
</evidence>
<dbReference type="EMBL" id="BDSP01000118">
    <property type="protein sequence ID" value="GAX17649.1"/>
    <property type="molecule type" value="Genomic_DNA"/>
</dbReference>
<evidence type="ECO:0000259" key="22">
    <source>
        <dbReference type="Pfam" id="PF21162"/>
    </source>
</evidence>
<evidence type="ECO:0000313" key="24">
    <source>
        <dbReference type="Proteomes" id="UP000198406"/>
    </source>
</evidence>
<evidence type="ECO:0000256" key="16">
    <source>
        <dbReference type="ARBA" id="ARBA00023136"/>
    </source>
</evidence>
<keyword evidence="12 18" id="KW-0408">Iron</keyword>
<dbReference type="OrthoDB" id="437331at2759"/>
<keyword evidence="13 18" id="KW-0411">Iron-sulfur</keyword>
<gene>
    <name evidence="23" type="ORF">FisN_18Lh310</name>
</gene>
<dbReference type="SUPFAM" id="SSF51905">
    <property type="entry name" value="FAD/NAD(P)-binding domain"/>
    <property type="match status" value="1"/>
</dbReference>
<dbReference type="SUPFAM" id="SSF54373">
    <property type="entry name" value="FAD-linked reductases, C-terminal domain"/>
    <property type="match status" value="1"/>
</dbReference>
<keyword evidence="24" id="KW-1185">Reference proteome</keyword>
<keyword evidence="11 18" id="KW-0560">Oxidoreductase</keyword>
<evidence type="ECO:0000256" key="4">
    <source>
        <dbReference type="ARBA" id="ARBA00022448"/>
    </source>
</evidence>
<dbReference type="Proteomes" id="UP000198406">
    <property type="component" value="Unassembled WGS sequence"/>
</dbReference>
<dbReference type="InterPro" id="IPR049398">
    <property type="entry name" value="ETF-QO/FixC_UQ-bd"/>
</dbReference>
<feature type="domain" description="ETF-QO/FixC ubiquinone-binding" evidence="22">
    <location>
        <begin position="206"/>
        <end position="303"/>
    </location>
</feature>
<keyword evidence="6 18" id="KW-0479">Metal-binding</keyword>
<evidence type="ECO:0000256" key="6">
    <source>
        <dbReference type="ARBA" id="ARBA00022723"/>
    </source>
</evidence>
<evidence type="ECO:0000256" key="12">
    <source>
        <dbReference type="ARBA" id="ARBA00023004"/>
    </source>
</evidence>
<evidence type="ECO:0000256" key="8">
    <source>
        <dbReference type="ARBA" id="ARBA00022827"/>
    </source>
</evidence>
<comment type="catalytic activity">
    <reaction evidence="17 18">
        <text>a ubiquinone + reduced [electron-transfer flavoprotein] = a ubiquinol + oxidized [electron-transfer flavoprotein] + H(+)</text>
        <dbReference type="Rhea" id="RHEA:24052"/>
        <dbReference type="Rhea" id="RHEA-COMP:9565"/>
        <dbReference type="Rhea" id="RHEA-COMP:9566"/>
        <dbReference type="Rhea" id="RHEA-COMP:10685"/>
        <dbReference type="Rhea" id="RHEA-COMP:10686"/>
        <dbReference type="ChEBI" id="CHEBI:15378"/>
        <dbReference type="ChEBI" id="CHEBI:16389"/>
        <dbReference type="ChEBI" id="CHEBI:17976"/>
        <dbReference type="ChEBI" id="CHEBI:57692"/>
        <dbReference type="ChEBI" id="CHEBI:58307"/>
        <dbReference type="EC" id="1.5.5.1"/>
    </reaction>
</comment>
<dbReference type="InParanoid" id="A0A1Z5JUQ2"/>
<evidence type="ECO:0000256" key="17">
    <source>
        <dbReference type="ARBA" id="ARBA00052682"/>
    </source>
</evidence>
<keyword evidence="15" id="KW-0496">Mitochondrion</keyword>
<accession>A0A1Z5JUQ2</accession>
<protein>
    <recommendedName>
        <fullName evidence="18">Electron transfer flavoprotein-ubiquinone oxidoreductase</fullName>
        <shortName evidence="18">ETF-QO</shortName>
        <ecNumber evidence="18">1.5.5.1</ecNumber>
    </recommendedName>
</protein>
<dbReference type="GO" id="GO:0005743">
    <property type="term" value="C:mitochondrial inner membrane"/>
    <property type="evidence" value="ECO:0007669"/>
    <property type="project" value="UniProtKB-SubCell"/>
</dbReference>
<feature type="compositionally biased region" description="Basic and acidic residues" evidence="19">
    <location>
        <begin position="569"/>
        <end position="593"/>
    </location>
</feature>
<proteinExistence type="inferred from homology"/>
<dbReference type="InterPro" id="IPR007859">
    <property type="entry name" value="ETF-QO/FixX_C"/>
</dbReference>
<evidence type="ECO:0000256" key="5">
    <source>
        <dbReference type="ARBA" id="ARBA00022630"/>
    </source>
</evidence>
<comment type="cofactor">
    <cofactor evidence="1 18">
        <name>FAD</name>
        <dbReference type="ChEBI" id="CHEBI:57692"/>
    </cofactor>
</comment>
<keyword evidence="16" id="KW-0472">Membrane</keyword>
<keyword evidence="9" id="KW-0809">Transit peptide</keyword>
<comment type="caution">
    <text evidence="23">The sequence shown here is derived from an EMBL/GenBank/DDBJ whole genome shotgun (WGS) entry which is preliminary data.</text>
</comment>
<dbReference type="AlphaFoldDB" id="A0A1Z5JUQ2"/>
<evidence type="ECO:0000313" key="23">
    <source>
        <dbReference type="EMBL" id="GAX17649.1"/>
    </source>
</evidence>
<comment type="similarity">
    <text evidence="3">Belongs to the ETF-QO/FixC family.</text>
</comment>
<evidence type="ECO:0000256" key="11">
    <source>
        <dbReference type="ARBA" id="ARBA00023002"/>
    </source>
</evidence>
<evidence type="ECO:0000259" key="20">
    <source>
        <dbReference type="Pfam" id="PF00890"/>
    </source>
</evidence>
<evidence type="ECO:0000256" key="2">
    <source>
        <dbReference type="ARBA" id="ARBA00004273"/>
    </source>
</evidence>
<keyword evidence="8 18" id="KW-0274">FAD</keyword>
<dbReference type="Gene3D" id="3.30.9.90">
    <property type="match status" value="1"/>
</dbReference>
<sequence>MPFDVLIVGGGPAGLAASIKLKQLAGDSLSVCVIDKGSEIGSHILSGNVFDPSSLNELFPDKDWKEEVESATGSIATPVSVDEFLVLTETNSFAIPNLFLPPQLNNHGNYVISLSQLCRWMAQQAEELGVEIYPGFAAADVLIEEGIVRGIRTRDVGLAKDGQPKATFEPGVELRARQTLFAEGARGSCTEHLMDEFNLRKGPQTYGLGIKEVWQVPKEQHRPGFVQHTLGWPLQSSIFSKTFGGSFLYHQEPDLVLVGVVVGLDYQNPYLNPYQEFQRWKTHPAIRPHLESGECISYGARVLNEGGYHSIPTLTMPGAQLLGCGAGFLNAVKIKGTHTAIRSGILAAEATHEALTSEGVDPVSETFEITTPPPHVKAYQEKYEASSIKSELYEIRNTHEAFARWGVGPGLIYTGFSTFITKGREPWTLAHNKLDADATAPAKGFSPIQYPAPDGKLTFDLLTNLQRSGVYHAEDQPIHLRVKPELQHVPTEVSLPQYAAPESRFCPAGVYEYVDKKLVINSQNCVHCKCCGIKMPREYIRWTVPEGGGGPQYQRKERTTAKNAQENFASHHDRKKEAAQAKDNEGKTSEERPNCVNQQYISYDIKGI</sequence>
<evidence type="ECO:0000256" key="9">
    <source>
        <dbReference type="ARBA" id="ARBA00022946"/>
    </source>
</evidence>
<evidence type="ECO:0000256" key="3">
    <source>
        <dbReference type="ARBA" id="ARBA00006796"/>
    </source>
</evidence>
<evidence type="ECO:0000256" key="18">
    <source>
        <dbReference type="RuleBase" id="RU366068"/>
    </source>
</evidence>
<feature type="region of interest" description="Disordered" evidence="19">
    <location>
        <begin position="547"/>
        <end position="593"/>
    </location>
</feature>
<feature type="domain" description="FAD-dependent oxidoreductase 2 FAD-binding" evidence="20">
    <location>
        <begin position="4"/>
        <end position="70"/>
    </location>
</feature>
<dbReference type="InterPro" id="IPR003953">
    <property type="entry name" value="FAD-dep_OxRdtase_2_FAD-bd"/>
</dbReference>
<evidence type="ECO:0000256" key="1">
    <source>
        <dbReference type="ARBA" id="ARBA00001974"/>
    </source>
</evidence>
<dbReference type="Pfam" id="PF00890">
    <property type="entry name" value="FAD_binding_2"/>
    <property type="match status" value="1"/>
</dbReference>
<reference evidence="23 24" key="1">
    <citation type="journal article" date="2015" name="Plant Cell">
        <title>Oil accumulation by the oleaginous diatom Fistulifera solaris as revealed by the genome and transcriptome.</title>
        <authorList>
            <person name="Tanaka T."/>
            <person name="Maeda Y."/>
            <person name="Veluchamy A."/>
            <person name="Tanaka M."/>
            <person name="Abida H."/>
            <person name="Marechal E."/>
            <person name="Bowler C."/>
            <person name="Muto M."/>
            <person name="Sunaga Y."/>
            <person name="Tanaka M."/>
            <person name="Yoshino T."/>
            <person name="Taniguchi T."/>
            <person name="Fukuda Y."/>
            <person name="Nemoto M."/>
            <person name="Matsumoto M."/>
            <person name="Wong P.S."/>
            <person name="Aburatani S."/>
            <person name="Fujibuchi W."/>
        </authorList>
    </citation>
    <scope>NUCLEOTIDE SEQUENCE [LARGE SCALE GENOMIC DNA]</scope>
    <source>
        <strain evidence="23 24">JPCC DA0580</strain>
    </source>
</reference>
<dbReference type="GO" id="GO:0046872">
    <property type="term" value="F:metal ion binding"/>
    <property type="evidence" value="ECO:0007669"/>
    <property type="project" value="UniProtKB-KW"/>
</dbReference>
<evidence type="ECO:0000256" key="15">
    <source>
        <dbReference type="ARBA" id="ARBA00023128"/>
    </source>
</evidence>
<dbReference type="Pfam" id="PF05187">
    <property type="entry name" value="Fer4_ETF_QO"/>
    <property type="match status" value="1"/>
</dbReference>
<dbReference type="Gene3D" id="3.30.70.20">
    <property type="match status" value="1"/>
</dbReference>
<evidence type="ECO:0000256" key="7">
    <source>
        <dbReference type="ARBA" id="ARBA00022792"/>
    </source>
</evidence>
<organism evidence="23 24">
    <name type="scientific">Fistulifera solaris</name>
    <name type="common">Oleaginous diatom</name>
    <dbReference type="NCBI Taxonomy" id="1519565"/>
    <lineage>
        <taxon>Eukaryota</taxon>
        <taxon>Sar</taxon>
        <taxon>Stramenopiles</taxon>
        <taxon>Ochrophyta</taxon>
        <taxon>Bacillariophyta</taxon>
        <taxon>Bacillariophyceae</taxon>
        <taxon>Bacillariophycidae</taxon>
        <taxon>Naviculales</taxon>
        <taxon>Naviculaceae</taxon>
        <taxon>Fistulifera</taxon>
    </lineage>
</organism>
<dbReference type="FunFam" id="3.30.70.20:FF:000015">
    <property type="entry name" value="Electron transfer flavoprotein-ubiquinone oxidoreductase"/>
    <property type="match status" value="1"/>
</dbReference>
<dbReference type="SUPFAM" id="SSF54862">
    <property type="entry name" value="4Fe-4S ferredoxins"/>
    <property type="match status" value="1"/>
</dbReference>
<dbReference type="InterPro" id="IPR040156">
    <property type="entry name" value="ETF-QO"/>
</dbReference>
<name>A0A1Z5JUQ2_FISSO</name>
<evidence type="ECO:0000256" key="10">
    <source>
        <dbReference type="ARBA" id="ARBA00022982"/>
    </source>
</evidence>